<sequence length="395" mass="46410">MVVNKYNIYIICKDEEIFMDKSRKLYEKYKSKICHCQWVPAEYLTLTQCNQQMLKKLKTLYNTKQKSIIRKLGCIAAHRKALLAIYSNQTHNNLILEQDADLMNTLPMPPKDTCYMGGWIVPPRITRAGIDKVNINPKTGLNNIDYDKFKIITTHALYIKTPEEATTLLDMTIQPEKLKPYDVFLAEERYFKQFYYPSVFVQEAHASEIDDKGADLNYYRTLNYGLNMKVKRSKKTKRRTKGGARKKSTESIRKIIDEFKKKRGYYPSENTLKSLKKLSYSDLKKLSSKELQDYKKKVGIIDPPWEAYDDKQLIRMLRKYIKPNDSKKRRTKGGSSNVKCKKLLKKHGASLKTYKNGRKDIKFTKKKKKQYDDLFNKDFKKGMKILMDIKKVCLN</sequence>
<protein>
    <submittedName>
        <fullName evidence="1">Uncharacterized protein</fullName>
    </submittedName>
</protein>
<proteinExistence type="predicted"/>
<organism evidence="1">
    <name type="scientific">viral metagenome</name>
    <dbReference type="NCBI Taxonomy" id="1070528"/>
    <lineage>
        <taxon>unclassified sequences</taxon>
        <taxon>metagenomes</taxon>
        <taxon>organismal metagenomes</taxon>
    </lineage>
</organism>
<name>A0A6C0CG34_9ZZZZ</name>
<dbReference type="EMBL" id="MN739395">
    <property type="protein sequence ID" value="QHT02574.1"/>
    <property type="molecule type" value="Genomic_DNA"/>
</dbReference>
<evidence type="ECO:0000313" key="1">
    <source>
        <dbReference type="EMBL" id="QHT02574.1"/>
    </source>
</evidence>
<reference evidence="1" key="1">
    <citation type="journal article" date="2020" name="Nature">
        <title>Giant virus diversity and host interactions through global metagenomics.</title>
        <authorList>
            <person name="Schulz F."/>
            <person name="Roux S."/>
            <person name="Paez-Espino D."/>
            <person name="Jungbluth S."/>
            <person name="Walsh D.A."/>
            <person name="Denef V.J."/>
            <person name="McMahon K.D."/>
            <person name="Konstantinidis K.T."/>
            <person name="Eloe-Fadrosh E.A."/>
            <person name="Kyrpides N.C."/>
            <person name="Woyke T."/>
        </authorList>
    </citation>
    <scope>NUCLEOTIDE SEQUENCE</scope>
    <source>
        <strain evidence="1">GVMAG-M-3300020595-32</strain>
    </source>
</reference>
<dbReference type="AlphaFoldDB" id="A0A6C0CG34"/>
<accession>A0A6C0CG34</accession>